<reference evidence="3 4" key="1">
    <citation type="submission" date="2017-05" db="EMBL/GenBank/DDBJ databases">
        <title>Biotechnological potential of actinobacteria isolated from South African environments.</title>
        <authorList>
            <person name="Le Roes-Hill M."/>
            <person name="Prins A."/>
            <person name="Durrell K.A."/>
        </authorList>
    </citation>
    <scope>NUCLEOTIDE SEQUENCE [LARGE SCALE GENOMIC DNA]</scope>
    <source>
        <strain evidence="3 4">HMC13</strain>
    </source>
</reference>
<dbReference type="SMART" id="SM00943">
    <property type="entry name" value="Prim-Pol"/>
    <property type="match status" value="1"/>
</dbReference>
<feature type="region of interest" description="Disordered" evidence="1">
    <location>
        <begin position="1"/>
        <end position="28"/>
    </location>
</feature>
<evidence type="ECO:0000313" key="3">
    <source>
        <dbReference type="EMBL" id="OUD03018.1"/>
    </source>
</evidence>
<protein>
    <recommendedName>
        <fullName evidence="2">DNA primase/polymerase bifunctional N-terminal domain-containing protein</fullName>
    </recommendedName>
</protein>
<dbReference type="InterPro" id="IPR015330">
    <property type="entry name" value="DNA_primase/pol_bifunc_N"/>
</dbReference>
<dbReference type="SUPFAM" id="SSF56747">
    <property type="entry name" value="Prim-pol domain"/>
    <property type="match status" value="1"/>
</dbReference>
<name>A0A243S636_9ACTN</name>
<feature type="region of interest" description="Disordered" evidence="1">
    <location>
        <begin position="363"/>
        <end position="385"/>
    </location>
</feature>
<evidence type="ECO:0000313" key="4">
    <source>
        <dbReference type="Proteomes" id="UP000195105"/>
    </source>
</evidence>
<dbReference type="AlphaFoldDB" id="A0A243S636"/>
<evidence type="ECO:0000259" key="2">
    <source>
        <dbReference type="SMART" id="SM00943"/>
    </source>
</evidence>
<sequence>MPTRRWSIGDLQAGLGPRNTEGAPARAPRHCKAGTAIPAKFERYKKGRSSMRVRDVSRPGPHGPVNNTAATRALRATLLASAHRYAERGMYVHPLLVDSKEPRWTNWEERATRDPEVIERTWGRAPFNIGVACGPSRLVALDLDVPHEGEVSGSPEIVDGMTMLHSLAARTPGARITPTMTVLTRSGGRHLVYRAPAGAAVRNTARTLGFCLDTRAAGGYIVGIGSVVDGAAYVLEGSITEPAVLPDWLLTLITAAPEPPKAGGAPRRADVVARLRELTRQGTREQRWAAGILRSECDELAAMKQPGGRNNRLNLAAYRVGQLVAAGLVDQAVAEDHLTEAAQSAGLGADTPREIEKTIRSGMTAGLSRPRRMETAPVRRMGGAA</sequence>
<dbReference type="Pfam" id="PF09250">
    <property type="entry name" value="Prim-Pol"/>
    <property type="match status" value="1"/>
</dbReference>
<dbReference type="Proteomes" id="UP000195105">
    <property type="component" value="Unassembled WGS sequence"/>
</dbReference>
<comment type="caution">
    <text evidence="3">The sequence shown here is derived from an EMBL/GenBank/DDBJ whole genome shotgun (WGS) entry which is preliminary data.</text>
</comment>
<keyword evidence="4" id="KW-1185">Reference proteome</keyword>
<accession>A0A243S636</accession>
<feature type="domain" description="DNA primase/polymerase bifunctional N-terminal" evidence="2">
    <location>
        <begin position="82"/>
        <end position="249"/>
    </location>
</feature>
<dbReference type="EMBL" id="NGFN01000054">
    <property type="protein sequence ID" value="OUD03018.1"/>
    <property type="molecule type" value="Genomic_DNA"/>
</dbReference>
<evidence type="ECO:0000256" key="1">
    <source>
        <dbReference type="SAM" id="MobiDB-lite"/>
    </source>
</evidence>
<organism evidence="3 4">
    <name type="scientific">Streptomyces swartbergensis</name>
    <dbReference type="NCBI Taxonomy" id="487165"/>
    <lineage>
        <taxon>Bacteria</taxon>
        <taxon>Bacillati</taxon>
        <taxon>Actinomycetota</taxon>
        <taxon>Actinomycetes</taxon>
        <taxon>Kitasatosporales</taxon>
        <taxon>Streptomycetaceae</taxon>
        <taxon>Streptomyces</taxon>
    </lineage>
</organism>
<gene>
    <name evidence="3" type="ORF">CA983_11850</name>
</gene>
<feature type="region of interest" description="Disordered" evidence="1">
    <location>
        <begin position="48"/>
        <end position="67"/>
    </location>
</feature>
<dbReference type="CDD" id="cd04859">
    <property type="entry name" value="Prim_Pol"/>
    <property type="match status" value="1"/>
</dbReference>
<proteinExistence type="predicted"/>